<feature type="compositionally biased region" description="Polar residues" evidence="1">
    <location>
        <begin position="45"/>
        <end position="62"/>
    </location>
</feature>
<gene>
    <name evidence="2" type="ORF">BSTOLATCC_MIC52287</name>
</gene>
<dbReference type="AlphaFoldDB" id="A0AAU9KCH7"/>
<reference evidence="2" key="1">
    <citation type="submission" date="2021-09" db="EMBL/GenBank/DDBJ databases">
        <authorList>
            <consortium name="AG Swart"/>
            <person name="Singh M."/>
            <person name="Singh A."/>
            <person name="Seah K."/>
            <person name="Emmerich C."/>
        </authorList>
    </citation>
    <scope>NUCLEOTIDE SEQUENCE</scope>
    <source>
        <strain evidence="2">ATCC30299</strain>
    </source>
</reference>
<feature type="compositionally biased region" description="Basic and acidic residues" evidence="1">
    <location>
        <begin position="21"/>
        <end position="30"/>
    </location>
</feature>
<proteinExistence type="predicted"/>
<feature type="region of interest" description="Disordered" evidence="1">
    <location>
        <begin position="69"/>
        <end position="90"/>
    </location>
</feature>
<evidence type="ECO:0000256" key="1">
    <source>
        <dbReference type="SAM" id="MobiDB-lite"/>
    </source>
</evidence>
<evidence type="ECO:0000313" key="2">
    <source>
        <dbReference type="EMBL" id="CAG9330877.1"/>
    </source>
</evidence>
<accession>A0AAU9KCH7</accession>
<sequence>MASEKFLERFKNKASTLGRTGEIDTRESEAVAKTPDFLERLNSTLSVSPSKQLPKQQIQGISQLKLPKLENREVNGSSKTPRPIIKPPLESTSRILAHLRLEDNISPLRKRTPNKSAERLPDGSSKSIVNLKSKMDKMKNAIQLRAKYAQSTERSHTFKEKLLPSIYRYPSETRRGDHSFLKPSVYSSFGHE</sequence>
<dbReference type="Proteomes" id="UP001162131">
    <property type="component" value="Unassembled WGS sequence"/>
</dbReference>
<organism evidence="2 3">
    <name type="scientific">Blepharisma stoltei</name>
    <dbReference type="NCBI Taxonomy" id="1481888"/>
    <lineage>
        <taxon>Eukaryota</taxon>
        <taxon>Sar</taxon>
        <taxon>Alveolata</taxon>
        <taxon>Ciliophora</taxon>
        <taxon>Postciliodesmatophora</taxon>
        <taxon>Heterotrichea</taxon>
        <taxon>Heterotrichida</taxon>
        <taxon>Blepharismidae</taxon>
        <taxon>Blepharisma</taxon>
    </lineage>
</organism>
<comment type="caution">
    <text evidence="2">The sequence shown here is derived from an EMBL/GenBank/DDBJ whole genome shotgun (WGS) entry which is preliminary data.</text>
</comment>
<evidence type="ECO:0000313" key="3">
    <source>
        <dbReference type="Proteomes" id="UP001162131"/>
    </source>
</evidence>
<name>A0AAU9KCH7_9CILI</name>
<protein>
    <submittedName>
        <fullName evidence="2">Uncharacterized protein</fullName>
    </submittedName>
</protein>
<feature type="compositionally biased region" description="Basic and acidic residues" evidence="1">
    <location>
        <begin position="1"/>
        <end position="11"/>
    </location>
</feature>
<feature type="region of interest" description="Disordered" evidence="1">
    <location>
        <begin position="173"/>
        <end position="192"/>
    </location>
</feature>
<keyword evidence="3" id="KW-1185">Reference proteome</keyword>
<feature type="region of interest" description="Disordered" evidence="1">
    <location>
        <begin position="45"/>
        <end position="64"/>
    </location>
</feature>
<dbReference type="EMBL" id="CAJZBQ010000052">
    <property type="protein sequence ID" value="CAG9330877.1"/>
    <property type="molecule type" value="Genomic_DNA"/>
</dbReference>
<feature type="region of interest" description="Disordered" evidence="1">
    <location>
        <begin position="1"/>
        <end position="31"/>
    </location>
</feature>